<organism evidence="2 3">
    <name type="scientific">Nocardioides marmoriginsengisoli</name>
    <dbReference type="NCBI Taxonomy" id="661483"/>
    <lineage>
        <taxon>Bacteria</taxon>
        <taxon>Bacillati</taxon>
        <taxon>Actinomycetota</taxon>
        <taxon>Actinomycetes</taxon>
        <taxon>Propionibacteriales</taxon>
        <taxon>Nocardioidaceae</taxon>
        <taxon>Nocardioides</taxon>
    </lineage>
</organism>
<evidence type="ECO:0000313" key="3">
    <source>
        <dbReference type="Proteomes" id="UP000267128"/>
    </source>
</evidence>
<sequence length="71" mass="7721">MARKVANAAGGGIVDELFQRITELEAEVQENRNLNVRVGELVDLVSELMAPVASQDPARIEAALAKFERSL</sequence>
<reference evidence="2 3" key="1">
    <citation type="submission" date="2018-11" db="EMBL/GenBank/DDBJ databases">
        <authorList>
            <person name="Li F."/>
        </authorList>
    </citation>
    <scope>NUCLEOTIDE SEQUENCE [LARGE SCALE GENOMIC DNA]</scope>
    <source>
        <strain evidence="2 3">Gsoil 097</strain>
    </source>
</reference>
<proteinExistence type="predicted"/>
<comment type="caution">
    <text evidence="2">The sequence shown here is derived from an EMBL/GenBank/DDBJ whole genome shotgun (WGS) entry which is preliminary data.</text>
</comment>
<dbReference type="Pfam" id="PF20537">
    <property type="entry name" value="DUF6752"/>
    <property type="match status" value="1"/>
</dbReference>
<dbReference type="Proteomes" id="UP000267128">
    <property type="component" value="Unassembled WGS sequence"/>
</dbReference>
<protein>
    <recommendedName>
        <fullName evidence="1">DUF6752 domain-containing protein</fullName>
    </recommendedName>
</protein>
<dbReference type="OrthoDB" id="4951290at2"/>
<dbReference type="EMBL" id="RJSE01000001">
    <property type="protein sequence ID" value="RNL66296.1"/>
    <property type="molecule type" value="Genomic_DNA"/>
</dbReference>
<evidence type="ECO:0000313" key="2">
    <source>
        <dbReference type="EMBL" id="RNL66296.1"/>
    </source>
</evidence>
<accession>A0A3N0CTF7</accession>
<name>A0A3N0CTF7_9ACTN</name>
<keyword evidence="3" id="KW-1185">Reference proteome</keyword>
<dbReference type="AlphaFoldDB" id="A0A3N0CTF7"/>
<gene>
    <name evidence="2" type="ORF">EFK50_00810</name>
</gene>
<evidence type="ECO:0000259" key="1">
    <source>
        <dbReference type="Pfam" id="PF20537"/>
    </source>
</evidence>
<dbReference type="InterPro" id="IPR046640">
    <property type="entry name" value="DUF6752"/>
</dbReference>
<feature type="domain" description="DUF6752" evidence="1">
    <location>
        <begin position="17"/>
        <end position="71"/>
    </location>
</feature>